<feature type="modified residue" description="N6-(pyridoxal phosphate)lysine" evidence="9">
    <location>
        <position position="237"/>
    </location>
</feature>
<feature type="binding site" evidence="9">
    <location>
        <begin position="234"/>
        <end position="236"/>
    </location>
    <ligand>
        <name>pyridoxal 5'-phosphate</name>
        <dbReference type="ChEBI" id="CHEBI:597326"/>
    </ligand>
</feature>
<feature type="binding site" evidence="9">
    <location>
        <position position="175"/>
    </location>
    <ligand>
        <name>substrate</name>
    </ligand>
</feature>
<dbReference type="CDD" id="cd00609">
    <property type="entry name" value="AAT_like"/>
    <property type="match status" value="1"/>
</dbReference>
<evidence type="ECO:0000256" key="9">
    <source>
        <dbReference type="HAMAP-Rule" id="MF_01642"/>
    </source>
</evidence>
<dbReference type="EC" id="2.6.1.83" evidence="3 9"/>
<feature type="binding site" evidence="9">
    <location>
        <position position="130"/>
    </location>
    <ligand>
        <name>substrate</name>
    </ligand>
</feature>
<feature type="binding site" evidence="9">
    <location>
        <position position="245"/>
    </location>
    <ligand>
        <name>pyridoxal 5'-phosphate</name>
        <dbReference type="ChEBI" id="CHEBI:597326"/>
    </ligand>
</feature>
<comment type="function">
    <text evidence="9">Involved in the synthesis of meso-diaminopimelate (m-DAP or DL-DAP), required for both lysine and peptidoglycan biosynthesis. Catalyzes the direct conversion of tetrahydrodipicolinate to LL-diaminopimelate.</text>
</comment>
<dbReference type="PANTHER" id="PTHR43144">
    <property type="entry name" value="AMINOTRANSFERASE"/>
    <property type="match status" value="1"/>
</dbReference>
<dbReference type="RefSeq" id="WP_308448184.1">
    <property type="nucleotide sequence ID" value="NZ_JAJEQC010000001.1"/>
</dbReference>
<comment type="catalytic activity">
    <reaction evidence="8 9">
        <text>(2S,6S)-2,6-diaminopimelate + 2-oxoglutarate = (S)-2,3,4,5-tetrahydrodipicolinate + L-glutamate + H2O + H(+)</text>
        <dbReference type="Rhea" id="RHEA:23988"/>
        <dbReference type="ChEBI" id="CHEBI:15377"/>
        <dbReference type="ChEBI" id="CHEBI:15378"/>
        <dbReference type="ChEBI" id="CHEBI:16810"/>
        <dbReference type="ChEBI" id="CHEBI:16845"/>
        <dbReference type="ChEBI" id="CHEBI:29985"/>
        <dbReference type="ChEBI" id="CHEBI:57609"/>
        <dbReference type="EC" id="2.6.1.83"/>
    </reaction>
</comment>
<dbReference type="HAMAP" id="MF_01642">
    <property type="entry name" value="DapL_aminotrans_1"/>
    <property type="match status" value="1"/>
</dbReference>
<feature type="binding site" evidence="9">
    <location>
        <position position="71"/>
    </location>
    <ligand>
        <name>pyridoxal 5'-phosphate</name>
        <dbReference type="ChEBI" id="CHEBI:597326"/>
    </ligand>
</feature>
<gene>
    <name evidence="9" type="primary">dapL</name>
    <name evidence="11" type="ORF">LKD31_00710</name>
</gene>
<evidence type="ECO:0000256" key="8">
    <source>
        <dbReference type="ARBA" id="ARBA00051934"/>
    </source>
</evidence>
<dbReference type="FunFam" id="3.40.640.10:FF:000099">
    <property type="entry name" value="LL-diaminopimelate aminotransferase, chloroplastic"/>
    <property type="match status" value="1"/>
</dbReference>
<dbReference type="InterPro" id="IPR019942">
    <property type="entry name" value="DapL/ALD1"/>
</dbReference>
<dbReference type="Proteomes" id="UP001199424">
    <property type="component" value="Unassembled WGS sequence"/>
</dbReference>
<feature type="domain" description="Aminotransferase class I/classII large" evidence="10">
    <location>
        <begin position="34"/>
        <end position="388"/>
    </location>
</feature>
<organism evidence="11 12">
    <name type="scientific">Hominenteromicrobium mulieris</name>
    <dbReference type="NCBI Taxonomy" id="2885357"/>
    <lineage>
        <taxon>Bacteria</taxon>
        <taxon>Bacillati</taxon>
        <taxon>Bacillota</taxon>
        <taxon>Clostridia</taxon>
        <taxon>Eubacteriales</taxon>
        <taxon>Oscillospiraceae</taxon>
        <taxon>Hominenteromicrobium</taxon>
    </lineage>
</organism>
<evidence type="ECO:0000259" key="10">
    <source>
        <dbReference type="Pfam" id="PF00155"/>
    </source>
</evidence>
<dbReference type="GO" id="GO:0010285">
    <property type="term" value="F:L,L-diaminopimelate aminotransferase activity"/>
    <property type="evidence" value="ECO:0007669"/>
    <property type="project" value="UniProtKB-UniRule"/>
</dbReference>
<reference evidence="11" key="1">
    <citation type="submission" date="2021-10" db="EMBL/GenBank/DDBJ databases">
        <title>Anaerobic single-cell dispensing facilitates the cultivation of human gut bacteria.</title>
        <authorList>
            <person name="Afrizal A."/>
        </authorList>
    </citation>
    <scope>NUCLEOTIDE SEQUENCE</scope>
    <source>
        <strain evidence="11">CLA-AA-H250</strain>
    </source>
</reference>
<dbReference type="InterPro" id="IPR015424">
    <property type="entry name" value="PyrdxlP-dep_Trfase"/>
</dbReference>
<dbReference type="Gene3D" id="3.40.640.10">
    <property type="entry name" value="Type I PLP-dependent aspartate aminotransferase-like (Major domain)"/>
    <property type="match status" value="1"/>
</dbReference>
<dbReference type="NCBIfam" id="TIGR03542">
    <property type="entry name" value="DAPAT_plant"/>
    <property type="match status" value="1"/>
</dbReference>
<comment type="similarity">
    <text evidence="9">Belongs to the class-I pyridoxal-phosphate-dependent aminotransferase family. LL-diaminopimelate aminotransferase subfamily.</text>
</comment>
<proteinExistence type="inferred from homology"/>
<evidence type="ECO:0000256" key="7">
    <source>
        <dbReference type="ARBA" id="ARBA00022898"/>
    </source>
</evidence>
<feature type="binding site" evidence="9">
    <location>
        <position position="175"/>
    </location>
    <ligand>
        <name>pyridoxal 5'-phosphate</name>
        <dbReference type="ChEBI" id="CHEBI:597326"/>
    </ligand>
</feature>
<evidence type="ECO:0000256" key="4">
    <source>
        <dbReference type="ARBA" id="ARBA00018052"/>
    </source>
</evidence>
<feature type="binding site" evidence="9">
    <location>
        <position position="275"/>
    </location>
    <ligand>
        <name>pyridoxal 5'-phosphate</name>
        <dbReference type="ChEBI" id="CHEBI:597326"/>
    </ligand>
</feature>
<keyword evidence="12" id="KW-1185">Reference proteome</keyword>
<protein>
    <recommendedName>
        <fullName evidence="4 9">LL-diaminopimelate aminotransferase</fullName>
        <shortName evidence="9">DAP-AT</shortName>
        <shortName evidence="9">DAP-aminotransferase</shortName>
        <shortName evidence="9">LL-DAP-aminotransferase</shortName>
        <ecNumber evidence="3 9">2.6.1.83</ecNumber>
    </recommendedName>
</protein>
<evidence type="ECO:0000256" key="3">
    <source>
        <dbReference type="ARBA" id="ARBA00013138"/>
    </source>
</evidence>
<evidence type="ECO:0000256" key="5">
    <source>
        <dbReference type="ARBA" id="ARBA00022576"/>
    </source>
</evidence>
<dbReference type="EMBL" id="JAJEQC010000001">
    <property type="protein sequence ID" value="MCC2135541.1"/>
    <property type="molecule type" value="Genomic_DNA"/>
</dbReference>
<keyword evidence="7 9" id="KW-0663">Pyridoxal phosphate</keyword>
<feature type="binding site" evidence="9">
    <location>
        <position position="206"/>
    </location>
    <ligand>
        <name>pyridoxal 5'-phosphate</name>
        <dbReference type="ChEBI" id="CHEBI:597326"/>
    </ligand>
</feature>
<evidence type="ECO:0000256" key="2">
    <source>
        <dbReference type="ARBA" id="ARBA00004982"/>
    </source>
</evidence>
<evidence type="ECO:0000313" key="12">
    <source>
        <dbReference type="Proteomes" id="UP001199424"/>
    </source>
</evidence>
<feature type="binding site" evidence="9">
    <location>
        <position position="14"/>
    </location>
    <ligand>
        <name>substrate</name>
    </ligand>
</feature>
<evidence type="ECO:0000256" key="6">
    <source>
        <dbReference type="ARBA" id="ARBA00022679"/>
    </source>
</evidence>
<comment type="caution">
    <text evidence="11">The sequence shown here is derived from an EMBL/GenBank/DDBJ whole genome shotgun (WGS) entry which is preliminary data.</text>
</comment>
<evidence type="ECO:0000256" key="1">
    <source>
        <dbReference type="ARBA" id="ARBA00001933"/>
    </source>
</evidence>
<dbReference type="Pfam" id="PF00155">
    <property type="entry name" value="Aminotran_1_2"/>
    <property type="match status" value="1"/>
</dbReference>
<dbReference type="InterPro" id="IPR015422">
    <property type="entry name" value="PyrdxlP-dep_Trfase_small"/>
</dbReference>
<sequence>MKLNQNYANLQESYLFLTIAKKVAAYTEAHPDNHIIRMGIGDVTQPLVPAVIEAMHKATDEMAHKETFHGYSPDQGYDFLREAIQGYYAKRGVALKLSEIFVGDGAKSDVGNIVDIFADDNTVLIPDPVYPVYVDTNVMSGRKVIYLDANEQNGFLGMPDENVKADIIYLCSPNNPTGAVYNRAQLKAWVDYALKNNAVILFDAAYESFITHDDLPHSIFEIEGAKKCAIEFCSFSKTAGFTGVRCGYTVICDELVSDGTKVNTLWARRQATKFNGVNYITQRAAEAVFTDEGQQQVKDVINYYRANAKVMVDAFKEMGVWFTGGENSPYIWHKVPDGMTSWEFFDYLLNEAEVVGTPGSGFGKNGEGFFRLTAFGTLEKTQEAMERLKKLLKK</sequence>
<comment type="pathway">
    <text evidence="2 9">Amino-acid biosynthesis; L-lysine biosynthesis via DAP pathway; LL-2,6-diaminopimelate from (S)-tetrahydrodipicolinate (aminotransferase route): step 1/1.</text>
</comment>
<feature type="binding site" evidence="9">
    <location>
        <position position="130"/>
    </location>
    <ligand>
        <name>pyridoxal 5'-phosphate</name>
        <dbReference type="ChEBI" id="CHEBI:597326"/>
    </ligand>
</feature>
<name>A0AAE3DEN4_9FIRM</name>
<comment type="subunit">
    <text evidence="9">Homodimer.</text>
</comment>
<feature type="binding site" evidence="9">
    <location>
        <position position="275"/>
    </location>
    <ligand>
        <name>substrate</name>
    </ligand>
</feature>
<keyword evidence="5 9" id="KW-0032">Aminotransferase</keyword>
<dbReference type="AlphaFoldDB" id="A0AAE3DEN4"/>
<keyword evidence="6 9" id="KW-0808">Transferase</keyword>
<dbReference type="InterPro" id="IPR015421">
    <property type="entry name" value="PyrdxlP-dep_Trfase_major"/>
</dbReference>
<dbReference type="SUPFAM" id="SSF53383">
    <property type="entry name" value="PLP-dependent transferases"/>
    <property type="match status" value="1"/>
</dbReference>
<dbReference type="GO" id="GO:0030170">
    <property type="term" value="F:pyridoxal phosphate binding"/>
    <property type="evidence" value="ECO:0007669"/>
    <property type="project" value="UniProtKB-UniRule"/>
</dbReference>
<comment type="cofactor">
    <cofactor evidence="1 9">
        <name>pyridoxal 5'-phosphate</name>
        <dbReference type="ChEBI" id="CHEBI:597326"/>
    </cofactor>
</comment>
<dbReference type="GO" id="GO:0033362">
    <property type="term" value="P:lysine biosynthetic process via diaminopimelate, diaminopimelate-aminotransferase pathway"/>
    <property type="evidence" value="ECO:0007669"/>
    <property type="project" value="UniProtKB-UniRule"/>
</dbReference>
<dbReference type="InterPro" id="IPR004839">
    <property type="entry name" value="Aminotransferase_I/II_large"/>
</dbReference>
<feature type="binding site" evidence="9">
    <location>
        <begin position="106"/>
        <end position="107"/>
    </location>
    <ligand>
        <name>pyridoxal 5'-phosphate</name>
        <dbReference type="ChEBI" id="CHEBI:597326"/>
    </ligand>
</feature>
<feature type="binding site" evidence="9">
    <location>
        <position position="371"/>
    </location>
    <ligand>
        <name>substrate</name>
    </ligand>
</feature>
<feature type="binding site" evidence="9">
    <location>
        <position position="107"/>
    </location>
    <ligand>
        <name>substrate</name>
    </ligand>
</feature>
<dbReference type="Gene3D" id="3.90.1150.10">
    <property type="entry name" value="Aspartate Aminotransferase, domain 1"/>
    <property type="match status" value="1"/>
</dbReference>
<feature type="binding site" evidence="9">
    <location>
        <position position="41"/>
    </location>
    <ligand>
        <name>substrate</name>
    </ligand>
</feature>
<evidence type="ECO:0000313" key="11">
    <source>
        <dbReference type="EMBL" id="MCC2135541.1"/>
    </source>
</evidence>
<accession>A0AAE3DEN4</accession>